<dbReference type="SUPFAM" id="SSF52058">
    <property type="entry name" value="L domain-like"/>
    <property type="match status" value="2"/>
</dbReference>
<sequence length="845" mass="97112">MTKKNFIFQYIVILFSLKALNSKDFVKICKSLNNQGSSCSFSFTPFTFQANTSNLSNINIILNNFNSLPHGSFTHLNISSLTLSQENVSKNFFEKLSGVSYIERLVLSKITNFSETISDETISKFSNRINSIVIRQAMGVQETALICFLEKMDRLGIKEFTIGFVKLKTLRLNLLNFNKILKLNFQNCVIQHFEIILGKKMENIVINCNNVSSIDFKSNLSDANLSEINILKSNLNSINLPKLSNLKKFNFDNSQLIKLSKNNFNLLNGLEVLSLSWNNLDFIEPGSFDYFYQLNELCLVGNLLNESVELNFISLEYLNLNNNKFTSFSSQKNLNNSNTIKYLHLSFNLIETLDIDLPSLKSLFASQNRIKLIYSTSGSILDLNGNLVNVSELNLKKLDNHEKIMLAQNSIGHLSEEELQKFENTTELNLSINQIEHIQFPSLKSLKILIMTKNNLFLIKKETFKNLLNLTVLHLSLNRIIYIELDSFMFNTRLQSVYLDNNNFVEIPDFSYLSKLTYLNLNSLKNMRVLMKNFFGNFTNIFPLQIDFLFNNFLYVNSKIFCSVLFKNIEINIENITFLDKCTLRQLQNRNVTFQLSAPVGCDLSEMSKKQNVSIQGINLDICTNHQFVDNCNYKFNVNFNCDIDFEDDKFEILEILDSDLCDMVENALCVKSEFLVVNCSTLGQAGHLSDYSYELIDDKSNFVVAEFFAQSVLIYHQNSETAVLIKKEKNKYSLLVKTKKYLIDKISGMVKNGCHKNMNNNLNLTLKSGPSANLSEFFKNFMITNELGQLNPNDLSCRLNLALFPNQPLKNSTSKSPILYFNNNLIFICFNLVFYYYINEPEFL</sequence>
<accession>A0A3M7RC12</accession>
<dbReference type="PANTHER" id="PTHR24366">
    <property type="entry name" value="IG(IMMUNOGLOBULIN) AND LRR(LEUCINE RICH REPEAT) DOMAINS"/>
    <property type="match status" value="1"/>
</dbReference>
<evidence type="ECO:0000256" key="1">
    <source>
        <dbReference type="ARBA" id="ARBA00022614"/>
    </source>
</evidence>
<dbReference type="SMART" id="SM00369">
    <property type="entry name" value="LRR_TYP"/>
    <property type="match status" value="6"/>
</dbReference>
<dbReference type="InterPro" id="IPR001611">
    <property type="entry name" value="Leu-rich_rpt"/>
</dbReference>
<evidence type="ECO:0000313" key="5">
    <source>
        <dbReference type="Proteomes" id="UP000276133"/>
    </source>
</evidence>
<feature type="signal peptide" evidence="3">
    <location>
        <begin position="1"/>
        <end position="22"/>
    </location>
</feature>
<organism evidence="4 5">
    <name type="scientific">Brachionus plicatilis</name>
    <name type="common">Marine rotifer</name>
    <name type="synonym">Brachionus muelleri</name>
    <dbReference type="NCBI Taxonomy" id="10195"/>
    <lineage>
        <taxon>Eukaryota</taxon>
        <taxon>Metazoa</taxon>
        <taxon>Spiralia</taxon>
        <taxon>Gnathifera</taxon>
        <taxon>Rotifera</taxon>
        <taxon>Eurotatoria</taxon>
        <taxon>Monogononta</taxon>
        <taxon>Pseudotrocha</taxon>
        <taxon>Ploima</taxon>
        <taxon>Brachionidae</taxon>
        <taxon>Brachionus</taxon>
    </lineage>
</organism>
<proteinExistence type="predicted"/>
<comment type="caution">
    <text evidence="4">The sequence shown here is derived from an EMBL/GenBank/DDBJ whole genome shotgun (WGS) entry which is preliminary data.</text>
</comment>
<dbReference type="AlphaFoldDB" id="A0A3M7RC12"/>
<dbReference type="InterPro" id="IPR032675">
    <property type="entry name" value="LRR_dom_sf"/>
</dbReference>
<dbReference type="STRING" id="10195.A0A3M7RC12"/>
<dbReference type="EMBL" id="REGN01003777">
    <property type="protein sequence ID" value="RNA20808.1"/>
    <property type="molecule type" value="Genomic_DNA"/>
</dbReference>
<dbReference type="InterPro" id="IPR003591">
    <property type="entry name" value="Leu-rich_rpt_typical-subtyp"/>
</dbReference>
<gene>
    <name evidence="4" type="ORF">BpHYR1_015231</name>
</gene>
<dbReference type="PANTHER" id="PTHR24366:SF96">
    <property type="entry name" value="LEUCINE RICH REPEAT CONTAINING 53"/>
    <property type="match status" value="1"/>
</dbReference>
<evidence type="ECO:0000256" key="3">
    <source>
        <dbReference type="SAM" id="SignalP"/>
    </source>
</evidence>
<protein>
    <submittedName>
        <fullName evidence="4">Slit-like protein</fullName>
    </submittedName>
</protein>
<dbReference type="Proteomes" id="UP000276133">
    <property type="component" value="Unassembled WGS sequence"/>
</dbReference>
<dbReference type="OrthoDB" id="7451790at2759"/>
<dbReference type="Gene3D" id="3.80.10.10">
    <property type="entry name" value="Ribonuclease Inhibitor"/>
    <property type="match status" value="3"/>
</dbReference>
<feature type="chain" id="PRO_5018244521" evidence="3">
    <location>
        <begin position="23"/>
        <end position="845"/>
    </location>
</feature>
<dbReference type="PROSITE" id="PS51450">
    <property type="entry name" value="LRR"/>
    <property type="match status" value="2"/>
</dbReference>
<keyword evidence="5" id="KW-1185">Reference proteome</keyword>
<dbReference type="Pfam" id="PF13855">
    <property type="entry name" value="LRR_8"/>
    <property type="match status" value="2"/>
</dbReference>
<keyword evidence="1" id="KW-0433">Leucine-rich repeat</keyword>
<evidence type="ECO:0000256" key="2">
    <source>
        <dbReference type="ARBA" id="ARBA00022737"/>
    </source>
</evidence>
<keyword evidence="2" id="KW-0677">Repeat</keyword>
<keyword evidence="3" id="KW-0732">Signal</keyword>
<name>A0A3M7RC12_BRAPC</name>
<reference evidence="4 5" key="1">
    <citation type="journal article" date="2018" name="Sci. Rep.">
        <title>Genomic signatures of local adaptation to the degree of environmental predictability in rotifers.</title>
        <authorList>
            <person name="Franch-Gras L."/>
            <person name="Hahn C."/>
            <person name="Garcia-Roger E.M."/>
            <person name="Carmona M.J."/>
            <person name="Serra M."/>
            <person name="Gomez A."/>
        </authorList>
    </citation>
    <scope>NUCLEOTIDE SEQUENCE [LARGE SCALE GENOMIC DNA]</scope>
    <source>
        <strain evidence="4">HYR1</strain>
    </source>
</reference>
<evidence type="ECO:0000313" key="4">
    <source>
        <dbReference type="EMBL" id="RNA20808.1"/>
    </source>
</evidence>